<keyword evidence="2" id="KW-0812">Transmembrane</keyword>
<reference evidence="3 4" key="1">
    <citation type="submission" date="2016-10" db="EMBL/GenBank/DDBJ databases">
        <authorList>
            <person name="de Groot N.N."/>
        </authorList>
    </citation>
    <scope>NUCLEOTIDE SEQUENCE [LARGE SCALE GENOMIC DNA]</scope>
    <source>
        <strain evidence="3 4">DSM 15345</strain>
    </source>
</reference>
<dbReference type="EMBL" id="FNQM01000048">
    <property type="protein sequence ID" value="SEB06799.1"/>
    <property type="molecule type" value="Genomic_DNA"/>
</dbReference>
<organism evidence="3 4">
    <name type="scientific">Rubrimonas cliftonensis</name>
    <dbReference type="NCBI Taxonomy" id="89524"/>
    <lineage>
        <taxon>Bacteria</taxon>
        <taxon>Pseudomonadati</taxon>
        <taxon>Pseudomonadota</taxon>
        <taxon>Alphaproteobacteria</taxon>
        <taxon>Rhodobacterales</taxon>
        <taxon>Paracoccaceae</taxon>
        <taxon>Rubrimonas</taxon>
    </lineage>
</organism>
<protein>
    <submittedName>
        <fullName evidence="3">Uncharacterized protein</fullName>
    </submittedName>
</protein>
<dbReference type="RefSeq" id="WP_093256915.1">
    <property type="nucleotide sequence ID" value="NZ_FNQM01000048.1"/>
</dbReference>
<dbReference type="OrthoDB" id="8592656at2"/>
<feature type="transmembrane region" description="Helical" evidence="2">
    <location>
        <begin position="799"/>
        <end position="819"/>
    </location>
</feature>
<accession>A0A1H4GB20</accession>
<feature type="transmembrane region" description="Helical" evidence="2">
    <location>
        <begin position="575"/>
        <end position="596"/>
    </location>
</feature>
<feature type="transmembrane region" description="Helical" evidence="2">
    <location>
        <begin position="735"/>
        <end position="756"/>
    </location>
</feature>
<proteinExistence type="predicted"/>
<sequence>MLYYRTETQVKSARVNTDLHDIYVETELLQDMTFDGEATEPTLHESHAVLIALHRDDGTPRADRTLRVTASEPAEIIWRGVSHTVSQDAHLDVVTDGAGRCRLDVRAGHIGEDGAFHSGLATAELYLRGGFMAPETTVILRPNARLIGALGSLSADHLNAAADWTGQPVLQPGLNGSAHVEAAAQTVRALTSVAVGAGKAARDAAGGSSYCNAASDPVALHAQTADQQPPGLYTASFSFALGQDGSAHFTEMSQSDAAAAYDAAVNGPATRGLASELWHGVETGALKISHGVAYAAGGALSVAVTAVSTAIHDPKEFFYDVAIGSLFEALRLAHGVLNAVVTGVKRLIQALSYAFDRNILKAVACAVENLGVATMASFASGPLATLRKHARSEVKTSFSSARMTDPSASAALDDQIGGRSPLQSDAAYSKKPTPSQGATKDHWLLHKVMDAISGGAVDPGVAPFTLSSGAEKAFEAIIAQLGSVVSHDVTRTLHQAYADLKATGDPGLLARAGTALVDLIRGLAHLVQDVAAALIDSLFDFMDAVIKELLAFATHPMTSIPFVSRFYAWVMGKDMTLAGMMALVGAIPTGFALAWLSPDPEYLRKGATAPRKVIALKTRGALEVCTGVFQIIHAVGSTVLAAADLAAAYAKISEYQEIPGSKKPMGPAALRWLRFGFALGSLVISKGMLLASLGTNIESTTSGPTLSWIVPPIIAVGIHILDLGILGIRGADPELTMNVAVPTALWGVGSALAIGIIACNAPKMTTDLALHIAFATLVAASLVTRIVPAIGATRDLRTGMAGLVISGGLLGSSGVIAIARGGVALHS</sequence>
<feature type="transmembrane region" description="Helical" evidence="2">
    <location>
        <begin position="768"/>
        <end position="787"/>
    </location>
</feature>
<feature type="transmembrane region" description="Helical" evidence="2">
    <location>
        <begin position="706"/>
        <end position="728"/>
    </location>
</feature>
<evidence type="ECO:0000256" key="1">
    <source>
        <dbReference type="SAM" id="MobiDB-lite"/>
    </source>
</evidence>
<evidence type="ECO:0000313" key="3">
    <source>
        <dbReference type="EMBL" id="SEB06799.1"/>
    </source>
</evidence>
<feature type="region of interest" description="Disordered" evidence="1">
    <location>
        <begin position="397"/>
        <end position="438"/>
    </location>
</feature>
<name>A0A1H4GB20_9RHOB</name>
<evidence type="ECO:0000256" key="2">
    <source>
        <dbReference type="SAM" id="Phobius"/>
    </source>
</evidence>
<keyword evidence="2" id="KW-0472">Membrane</keyword>
<keyword evidence="4" id="KW-1185">Reference proteome</keyword>
<keyword evidence="2" id="KW-1133">Transmembrane helix</keyword>
<dbReference type="AlphaFoldDB" id="A0A1H4GB20"/>
<dbReference type="Proteomes" id="UP000198703">
    <property type="component" value="Unassembled WGS sequence"/>
</dbReference>
<gene>
    <name evidence="3" type="ORF">SAMN05444370_1484</name>
</gene>
<feature type="transmembrane region" description="Helical" evidence="2">
    <location>
        <begin position="672"/>
        <end position="694"/>
    </location>
</feature>
<evidence type="ECO:0000313" key="4">
    <source>
        <dbReference type="Proteomes" id="UP000198703"/>
    </source>
</evidence>